<name>A0A974CU19_XENLA</name>
<evidence type="ECO:0000313" key="2">
    <source>
        <dbReference type="Proteomes" id="UP000694892"/>
    </source>
</evidence>
<dbReference type="EMBL" id="CM004475">
    <property type="protein sequence ID" value="OCT78651.1"/>
    <property type="molecule type" value="Genomic_DNA"/>
</dbReference>
<reference evidence="2" key="1">
    <citation type="journal article" date="2016" name="Nature">
        <title>Genome evolution in the allotetraploid frog Xenopus laevis.</title>
        <authorList>
            <person name="Session A.M."/>
            <person name="Uno Y."/>
            <person name="Kwon T."/>
            <person name="Chapman J.A."/>
            <person name="Toyoda A."/>
            <person name="Takahashi S."/>
            <person name="Fukui A."/>
            <person name="Hikosaka A."/>
            <person name="Suzuki A."/>
            <person name="Kondo M."/>
            <person name="van Heeringen S.J."/>
            <person name="Quigley I."/>
            <person name="Heinz S."/>
            <person name="Ogino H."/>
            <person name="Ochi H."/>
            <person name="Hellsten U."/>
            <person name="Lyons J.B."/>
            <person name="Simakov O."/>
            <person name="Putnam N."/>
            <person name="Stites J."/>
            <person name="Kuroki Y."/>
            <person name="Tanaka T."/>
            <person name="Michiue T."/>
            <person name="Watanabe M."/>
            <person name="Bogdanovic O."/>
            <person name="Lister R."/>
            <person name="Georgiou G."/>
            <person name="Paranjpe S.S."/>
            <person name="van Kruijsbergen I."/>
            <person name="Shu S."/>
            <person name="Carlson J."/>
            <person name="Kinoshita T."/>
            <person name="Ohta Y."/>
            <person name="Mawaribuchi S."/>
            <person name="Jenkins J."/>
            <person name="Grimwood J."/>
            <person name="Schmutz J."/>
            <person name="Mitros T."/>
            <person name="Mozaffari S.V."/>
            <person name="Suzuki Y."/>
            <person name="Haramoto Y."/>
            <person name="Yamamoto T.S."/>
            <person name="Takagi C."/>
            <person name="Heald R."/>
            <person name="Miller K."/>
            <person name="Haudenschild C."/>
            <person name="Kitzman J."/>
            <person name="Nakayama T."/>
            <person name="Izutsu Y."/>
            <person name="Robert J."/>
            <person name="Fortriede J."/>
            <person name="Burns K."/>
            <person name="Lotay V."/>
            <person name="Karimi K."/>
            <person name="Yasuoka Y."/>
            <person name="Dichmann D.S."/>
            <person name="Flajnik M.F."/>
            <person name="Houston D.W."/>
            <person name="Shendure J."/>
            <person name="DuPasquier L."/>
            <person name="Vize P.D."/>
            <person name="Zorn A.M."/>
            <person name="Ito M."/>
            <person name="Marcotte E.M."/>
            <person name="Wallingford J.B."/>
            <person name="Ito Y."/>
            <person name="Asashima M."/>
            <person name="Ueno N."/>
            <person name="Matsuda Y."/>
            <person name="Veenstra G.J."/>
            <person name="Fujiyama A."/>
            <person name="Harland R.M."/>
            <person name="Taira M."/>
            <person name="Rokhsar D.S."/>
        </authorList>
    </citation>
    <scope>NUCLEOTIDE SEQUENCE [LARGE SCALE GENOMIC DNA]</scope>
    <source>
        <strain evidence="2">J</strain>
    </source>
</reference>
<organism evidence="1 2">
    <name type="scientific">Xenopus laevis</name>
    <name type="common">African clawed frog</name>
    <dbReference type="NCBI Taxonomy" id="8355"/>
    <lineage>
        <taxon>Eukaryota</taxon>
        <taxon>Metazoa</taxon>
        <taxon>Chordata</taxon>
        <taxon>Craniata</taxon>
        <taxon>Vertebrata</taxon>
        <taxon>Euteleostomi</taxon>
        <taxon>Amphibia</taxon>
        <taxon>Batrachia</taxon>
        <taxon>Anura</taxon>
        <taxon>Pipoidea</taxon>
        <taxon>Pipidae</taxon>
        <taxon>Xenopodinae</taxon>
        <taxon>Xenopus</taxon>
        <taxon>Xenopus</taxon>
    </lineage>
</organism>
<sequence>MRHIYSAQRGHHERKSCSGKKAAGVMLTRGLIASDMQLLPLIWHLLKCRITVRPQREAQYYGELAFKLDINPGILNLSNRSTGKVIV</sequence>
<evidence type="ECO:0000313" key="1">
    <source>
        <dbReference type="EMBL" id="OCT78651.1"/>
    </source>
</evidence>
<gene>
    <name evidence="1" type="ORF">XELAEV_18029737mg</name>
</gene>
<dbReference type="Proteomes" id="UP000694892">
    <property type="component" value="Chromosome 5S"/>
</dbReference>
<accession>A0A974CU19</accession>
<proteinExistence type="predicted"/>
<protein>
    <submittedName>
        <fullName evidence="1">Uncharacterized protein</fullName>
    </submittedName>
</protein>
<dbReference type="AlphaFoldDB" id="A0A974CU19"/>